<keyword evidence="2" id="KW-0597">Phosphoprotein</keyword>
<dbReference type="PANTHER" id="PTHR43775">
    <property type="entry name" value="FATTY ACID SYNTHASE"/>
    <property type="match status" value="1"/>
</dbReference>
<feature type="domain" description="Ketoreductase (KR)" evidence="3">
    <location>
        <begin position="84"/>
        <end position="175"/>
    </location>
</feature>
<organism evidence="4 5">
    <name type="scientific">Coccidioides immitis RMSCC 3703</name>
    <dbReference type="NCBI Taxonomy" id="454286"/>
    <lineage>
        <taxon>Eukaryota</taxon>
        <taxon>Fungi</taxon>
        <taxon>Dikarya</taxon>
        <taxon>Ascomycota</taxon>
        <taxon>Pezizomycotina</taxon>
        <taxon>Eurotiomycetes</taxon>
        <taxon>Eurotiomycetidae</taxon>
        <taxon>Onygenales</taxon>
        <taxon>Onygenaceae</taxon>
        <taxon>Coccidioides</taxon>
    </lineage>
</organism>
<dbReference type="InterPro" id="IPR036291">
    <property type="entry name" value="NAD(P)-bd_dom_sf"/>
</dbReference>
<keyword evidence="1" id="KW-0596">Phosphopantetheine</keyword>
<dbReference type="Gene3D" id="3.40.50.720">
    <property type="entry name" value="NAD(P)-binding Rossmann-like Domain"/>
    <property type="match status" value="1"/>
</dbReference>
<dbReference type="Proteomes" id="UP000054559">
    <property type="component" value="Unassembled WGS sequence"/>
</dbReference>
<dbReference type="SUPFAM" id="SSF51735">
    <property type="entry name" value="NAD(P)-binding Rossmann-fold domains"/>
    <property type="match status" value="1"/>
</dbReference>
<dbReference type="GO" id="GO:0006633">
    <property type="term" value="P:fatty acid biosynthetic process"/>
    <property type="evidence" value="ECO:0007669"/>
    <property type="project" value="TreeGrafter"/>
</dbReference>
<evidence type="ECO:0000256" key="2">
    <source>
        <dbReference type="ARBA" id="ARBA00022553"/>
    </source>
</evidence>
<evidence type="ECO:0000256" key="1">
    <source>
        <dbReference type="ARBA" id="ARBA00022450"/>
    </source>
</evidence>
<evidence type="ECO:0000259" key="3">
    <source>
        <dbReference type="Pfam" id="PF08659"/>
    </source>
</evidence>
<dbReference type="PANTHER" id="PTHR43775:SF37">
    <property type="entry name" value="SI:DKEY-61P9.11"/>
    <property type="match status" value="1"/>
</dbReference>
<evidence type="ECO:0000313" key="4">
    <source>
        <dbReference type="EMBL" id="KMU74735.1"/>
    </source>
</evidence>
<sequence length="175" mass="19359">MTRNGLEPRPTEIPLMDQFKCAAAGALSELHSGKQVSRPVMNIGDILTRSTTPETPVVNWSNTVDIPVRLASVDKQMHFAADKTYVFFGLSSDLGQSLCNWMAYHGARNLILTSRTPKVDPRWLSEMESIGVRVKVYSKLTVDSDITDKTSLEALVAEIRREFPPIAGIMHGAMV</sequence>
<dbReference type="InterPro" id="IPR050091">
    <property type="entry name" value="PKS_NRPS_Biosynth_Enz"/>
</dbReference>
<evidence type="ECO:0000313" key="5">
    <source>
        <dbReference type="Proteomes" id="UP000054559"/>
    </source>
</evidence>
<reference evidence="5" key="1">
    <citation type="journal article" date="2010" name="Genome Res.">
        <title>Population genomic sequencing of Coccidioides fungi reveals recent hybridization and transposon control.</title>
        <authorList>
            <person name="Neafsey D.E."/>
            <person name="Barker B.M."/>
            <person name="Sharpton T.J."/>
            <person name="Stajich J.E."/>
            <person name="Park D.J."/>
            <person name="Whiston E."/>
            <person name="Hung C.-Y."/>
            <person name="McMahan C."/>
            <person name="White J."/>
            <person name="Sykes S."/>
            <person name="Heiman D."/>
            <person name="Young S."/>
            <person name="Zeng Q."/>
            <person name="Abouelleil A."/>
            <person name="Aftuck L."/>
            <person name="Bessette D."/>
            <person name="Brown A."/>
            <person name="FitzGerald M."/>
            <person name="Lui A."/>
            <person name="Macdonald J.P."/>
            <person name="Priest M."/>
            <person name="Orbach M.J."/>
            <person name="Galgiani J.N."/>
            <person name="Kirkland T.N."/>
            <person name="Cole G.T."/>
            <person name="Birren B.W."/>
            <person name="Henn M.R."/>
            <person name="Taylor J.W."/>
            <person name="Rounsley S.D."/>
        </authorList>
    </citation>
    <scope>NUCLEOTIDE SEQUENCE [LARGE SCALE GENOMIC DNA]</scope>
    <source>
        <strain evidence="5">RMSCC 3703</strain>
    </source>
</reference>
<dbReference type="AlphaFoldDB" id="A0A0J8QRL4"/>
<dbReference type="STRING" id="454286.A0A0J8QRL4"/>
<dbReference type="GO" id="GO:0004312">
    <property type="term" value="F:fatty acid synthase activity"/>
    <property type="evidence" value="ECO:0007669"/>
    <property type="project" value="TreeGrafter"/>
</dbReference>
<protein>
    <submittedName>
        <fullName evidence="4">Lovastatin nonaketide synthase</fullName>
    </submittedName>
</protein>
<name>A0A0J8QRL4_COCIT</name>
<proteinExistence type="predicted"/>
<dbReference type="EMBL" id="DS268119">
    <property type="protein sequence ID" value="KMU74735.1"/>
    <property type="molecule type" value="Genomic_DNA"/>
</dbReference>
<dbReference type="InterPro" id="IPR013968">
    <property type="entry name" value="PKS_KR"/>
</dbReference>
<gene>
    <name evidence="4" type="ORF">CISG_00665</name>
</gene>
<accession>A0A0J8QRL4</accession>
<dbReference type="Pfam" id="PF08659">
    <property type="entry name" value="KR"/>
    <property type="match status" value="1"/>
</dbReference>
<dbReference type="GO" id="GO:0044550">
    <property type="term" value="P:secondary metabolite biosynthetic process"/>
    <property type="evidence" value="ECO:0007669"/>
    <property type="project" value="TreeGrafter"/>
</dbReference>